<evidence type="ECO:0000313" key="1">
    <source>
        <dbReference type="EMBL" id="JAD34660.1"/>
    </source>
</evidence>
<proteinExistence type="predicted"/>
<reference evidence="1" key="1">
    <citation type="submission" date="2014-09" db="EMBL/GenBank/DDBJ databases">
        <authorList>
            <person name="Magalhaes I.L.F."/>
            <person name="Oliveira U."/>
            <person name="Santos F.R."/>
            <person name="Vidigal T.H.D.A."/>
            <person name="Brescovit A.D."/>
            <person name="Santos A.J."/>
        </authorList>
    </citation>
    <scope>NUCLEOTIDE SEQUENCE</scope>
    <source>
        <tissue evidence="1">Shoot tissue taken approximately 20 cm above the soil surface</tissue>
    </source>
</reference>
<dbReference type="EMBL" id="GBRH01263235">
    <property type="protein sequence ID" value="JAD34660.1"/>
    <property type="molecule type" value="Transcribed_RNA"/>
</dbReference>
<accession>A0A0A8ZD68</accession>
<protein>
    <submittedName>
        <fullName evidence="1">Uncharacterized protein</fullName>
    </submittedName>
</protein>
<reference evidence="1" key="2">
    <citation type="journal article" date="2015" name="Data Brief">
        <title>Shoot transcriptome of the giant reed, Arundo donax.</title>
        <authorList>
            <person name="Barrero R.A."/>
            <person name="Guerrero F.D."/>
            <person name="Moolhuijzen P."/>
            <person name="Goolsby J.A."/>
            <person name="Tidwell J."/>
            <person name="Bellgard S.E."/>
            <person name="Bellgard M.I."/>
        </authorList>
    </citation>
    <scope>NUCLEOTIDE SEQUENCE</scope>
    <source>
        <tissue evidence="1">Shoot tissue taken approximately 20 cm above the soil surface</tissue>
    </source>
</reference>
<name>A0A0A8ZD68_ARUDO</name>
<sequence length="13" mass="1410">MARASRMAASRSD</sequence>
<organism evidence="1">
    <name type="scientific">Arundo donax</name>
    <name type="common">Giant reed</name>
    <name type="synonym">Donax arundinaceus</name>
    <dbReference type="NCBI Taxonomy" id="35708"/>
    <lineage>
        <taxon>Eukaryota</taxon>
        <taxon>Viridiplantae</taxon>
        <taxon>Streptophyta</taxon>
        <taxon>Embryophyta</taxon>
        <taxon>Tracheophyta</taxon>
        <taxon>Spermatophyta</taxon>
        <taxon>Magnoliopsida</taxon>
        <taxon>Liliopsida</taxon>
        <taxon>Poales</taxon>
        <taxon>Poaceae</taxon>
        <taxon>PACMAD clade</taxon>
        <taxon>Arundinoideae</taxon>
        <taxon>Arundineae</taxon>
        <taxon>Arundo</taxon>
    </lineage>
</organism>